<reference evidence="1 2" key="1">
    <citation type="submission" date="2021-05" db="EMBL/GenBank/DDBJ databases">
        <title>The draft genome of Geobacter pelophilus DSM 12255.</title>
        <authorList>
            <person name="Xu Z."/>
            <person name="Masuda Y."/>
            <person name="Itoh H."/>
            <person name="Senoo K."/>
        </authorList>
    </citation>
    <scope>NUCLEOTIDE SEQUENCE [LARGE SCALE GENOMIC DNA]</scope>
    <source>
        <strain evidence="1 2">DSM 12255</strain>
    </source>
</reference>
<dbReference type="AlphaFoldDB" id="A0AAW4L904"/>
<sequence length="304" mass="33128">MTICNVIILSTGIILMAASSGQCGINVTPNIVERGDTLTITATAGTQLSETPKITCSGTDVGNIEFKHDKKNSRITFDAPTLETSGECTITFGQFTGNFTVYSRSSPYIKEAVLWKQKGMSDTAILGHISKMATRDLEENKKSPSVFDGVSIEGDEVKQLRDASFSEDFITKLEGQPQWVTIGMAAIFLPDGGKITTAPLLRIMLEPKSYYKPRYKFGHIFSKDFFSVARQKFDVNIGYTVSATKIDSENVNFLLTGFSYEINPSALLNFGAAIPTGGVKDKSVTSYVGVTVDQNFLKAIGLME</sequence>
<evidence type="ECO:0000313" key="1">
    <source>
        <dbReference type="EMBL" id="MBT0666027.1"/>
    </source>
</evidence>
<dbReference type="Proteomes" id="UP000811899">
    <property type="component" value="Unassembled WGS sequence"/>
</dbReference>
<keyword evidence="2" id="KW-1185">Reference proteome</keyword>
<protein>
    <submittedName>
        <fullName evidence="1">Uncharacterized protein</fullName>
    </submittedName>
</protein>
<organism evidence="1 2">
    <name type="scientific">Geoanaerobacter pelophilus</name>
    <dbReference type="NCBI Taxonomy" id="60036"/>
    <lineage>
        <taxon>Bacteria</taxon>
        <taxon>Pseudomonadati</taxon>
        <taxon>Thermodesulfobacteriota</taxon>
        <taxon>Desulfuromonadia</taxon>
        <taxon>Geobacterales</taxon>
        <taxon>Geobacteraceae</taxon>
        <taxon>Geoanaerobacter</taxon>
    </lineage>
</organism>
<name>A0AAW4L904_9BACT</name>
<comment type="caution">
    <text evidence="1">The sequence shown here is derived from an EMBL/GenBank/DDBJ whole genome shotgun (WGS) entry which is preliminary data.</text>
</comment>
<accession>A0AAW4L904</accession>
<proteinExistence type="predicted"/>
<evidence type="ECO:0000313" key="2">
    <source>
        <dbReference type="Proteomes" id="UP000811899"/>
    </source>
</evidence>
<dbReference type="RefSeq" id="WP_214172797.1">
    <property type="nucleotide sequence ID" value="NZ_JAHCVJ010000008.1"/>
</dbReference>
<dbReference type="EMBL" id="JAHCVJ010000008">
    <property type="protein sequence ID" value="MBT0666027.1"/>
    <property type="molecule type" value="Genomic_DNA"/>
</dbReference>
<gene>
    <name evidence="1" type="ORF">KI809_17075</name>
</gene>